<dbReference type="Gene3D" id="3.80.10.10">
    <property type="entry name" value="Ribonuclease Inhibitor"/>
    <property type="match status" value="1"/>
</dbReference>
<feature type="compositionally biased region" description="Polar residues" evidence="10">
    <location>
        <begin position="144"/>
        <end position="155"/>
    </location>
</feature>
<dbReference type="Pfam" id="PF24048">
    <property type="entry name" value="LRR_NXF1-5"/>
    <property type="match status" value="1"/>
</dbReference>
<feature type="compositionally biased region" description="Basic residues" evidence="10">
    <location>
        <begin position="1"/>
        <end position="12"/>
    </location>
</feature>
<dbReference type="InterPro" id="IPR032675">
    <property type="entry name" value="LRR_dom_sf"/>
</dbReference>
<dbReference type="SUPFAM" id="SSF46934">
    <property type="entry name" value="UBA-like"/>
    <property type="match status" value="1"/>
</dbReference>
<dbReference type="eggNOG" id="KOG3763">
    <property type="taxonomic scope" value="Eukaryota"/>
</dbReference>
<dbReference type="Gene3D" id="1.10.8.10">
    <property type="entry name" value="DNA helicase RuvA subunit, C-terminal domain"/>
    <property type="match status" value="1"/>
</dbReference>
<dbReference type="PANTHER" id="PTHR10662:SF22">
    <property type="entry name" value="NUCLEAR RNA EXPORT FACTOR 1"/>
    <property type="match status" value="1"/>
</dbReference>
<gene>
    <name evidence="13" type="ORF">TAPDE_002051</name>
</gene>
<dbReference type="Pfam" id="PF03943">
    <property type="entry name" value="TAP_C"/>
    <property type="match status" value="1"/>
</dbReference>
<proteinExistence type="inferred from homology"/>
<dbReference type="InterPro" id="IPR002075">
    <property type="entry name" value="NTF2_dom"/>
</dbReference>
<dbReference type="GO" id="GO:0016973">
    <property type="term" value="P:poly(A)+ mRNA export from nucleus"/>
    <property type="evidence" value="ECO:0007669"/>
    <property type="project" value="TreeGrafter"/>
</dbReference>
<evidence type="ECO:0000256" key="4">
    <source>
        <dbReference type="ARBA" id="ARBA00022614"/>
    </source>
</evidence>
<dbReference type="PANTHER" id="PTHR10662">
    <property type="entry name" value="NUCLEAR RNA EXPORT FACTOR"/>
    <property type="match status" value="1"/>
</dbReference>
<accession>R4XCL5</accession>
<comment type="caution">
    <text evidence="13">The sequence shown here is derived from an EMBL/GenBank/DDBJ whole genome shotgun (WGS) entry which is preliminary data.</text>
</comment>
<evidence type="ECO:0000256" key="7">
    <source>
        <dbReference type="ARBA" id="ARBA00023242"/>
    </source>
</evidence>
<dbReference type="Gene3D" id="3.10.450.50">
    <property type="match status" value="1"/>
</dbReference>
<dbReference type="CDD" id="cd14342">
    <property type="entry name" value="UBA_TAP-C"/>
    <property type="match status" value="1"/>
</dbReference>
<protein>
    <recommendedName>
        <fullName evidence="9">mRNA export factor MEX67</fullName>
    </recommendedName>
</protein>
<feature type="domain" description="NTF2" evidence="11">
    <location>
        <begin position="353"/>
        <end position="520"/>
    </location>
</feature>
<dbReference type="GO" id="GO:0003723">
    <property type="term" value="F:RNA binding"/>
    <property type="evidence" value="ECO:0007669"/>
    <property type="project" value="TreeGrafter"/>
</dbReference>
<dbReference type="InterPro" id="IPR057125">
    <property type="entry name" value="NXF1/2/3/5-like_LRR"/>
</dbReference>
<evidence type="ECO:0000313" key="14">
    <source>
        <dbReference type="Proteomes" id="UP000013776"/>
    </source>
</evidence>
<dbReference type="PROSITE" id="PS50177">
    <property type="entry name" value="NTF2_DOMAIN"/>
    <property type="match status" value="1"/>
</dbReference>
<name>R4XCL5_TAPDE</name>
<dbReference type="VEuPathDB" id="FungiDB:TAPDE_002051"/>
<dbReference type="InterPro" id="IPR030217">
    <property type="entry name" value="NXF_fam"/>
</dbReference>
<feature type="domain" description="TAP-C" evidence="12">
    <location>
        <begin position="561"/>
        <end position="614"/>
    </location>
</feature>
<evidence type="ECO:0000259" key="12">
    <source>
        <dbReference type="PROSITE" id="PS51281"/>
    </source>
</evidence>
<dbReference type="STRING" id="1097556.R4XCL5"/>
<evidence type="ECO:0000256" key="1">
    <source>
        <dbReference type="ARBA" id="ARBA00004123"/>
    </source>
</evidence>
<dbReference type="SUPFAM" id="SSF52058">
    <property type="entry name" value="L domain-like"/>
    <property type="match status" value="1"/>
</dbReference>
<organism evidence="13 14">
    <name type="scientific">Taphrina deformans (strain PYCC 5710 / ATCC 11124 / CBS 356.35 / IMI 108563 / JCM 9778 / NBRC 8474)</name>
    <name type="common">Peach leaf curl fungus</name>
    <name type="synonym">Lalaria deformans</name>
    <dbReference type="NCBI Taxonomy" id="1097556"/>
    <lineage>
        <taxon>Eukaryota</taxon>
        <taxon>Fungi</taxon>
        <taxon>Dikarya</taxon>
        <taxon>Ascomycota</taxon>
        <taxon>Taphrinomycotina</taxon>
        <taxon>Taphrinomycetes</taxon>
        <taxon>Taphrinales</taxon>
        <taxon>Taphrinaceae</taxon>
        <taxon>Taphrina</taxon>
    </lineage>
</organism>
<dbReference type="PROSITE" id="PS51450">
    <property type="entry name" value="LRR"/>
    <property type="match status" value="1"/>
</dbReference>
<evidence type="ECO:0000256" key="10">
    <source>
        <dbReference type="SAM" id="MobiDB-lite"/>
    </source>
</evidence>
<dbReference type="InterPro" id="IPR009060">
    <property type="entry name" value="UBA-like_sf"/>
</dbReference>
<evidence type="ECO:0000256" key="2">
    <source>
        <dbReference type="ARBA" id="ARBA00009285"/>
    </source>
</evidence>
<evidence type="ECO:0000256" key="3">
    <source>
        <dbReference type="ARBA" id="ARBA00022448"/>
    </source>
</evidence>
<dbReference type="InterPro" id="IPR018222">
    <property type="entry name" value="Nuclear_transport_factor_2_euk"/>
</dbReference>
<keyword evidence="14" id="KW-1185">Reference proteome</keyword>
<keyword evidence="4" id="KW-0433">Leucine-rich repeat</keyword>
<comment type="subcellular location">
    <subcellularLocation>
        <location evidence="1">Nucleus</location>
    </subcellularLocation>
</comment>
<comment type="similarity">
    <text evidence="2">Belongs to the NXF family.</text>
</comment>
<dbReference type="PROSITE" id="PS51281">
    <property type="entry name" value="TAP_C"/>
    <property type="match status" value="1"/>
</dbReference>
<reference evidence="13 14" key="1">
    <citation type="journal article" date="2013" name="MBio">
        <title>Genome sequencing of the plant pathogen Taphrina deformans, the causal agent of peach leaf curl.</title>
        <authorList>
            <person name="Cisse O.H."/>
            <person name="Almeida J.M.G.C.F."/>
            <person name="Fonseca A."/>
            <person name="Kumar A.A."/>
            <person name="Salojaervi J."/>
            <person name="Overmyer K."/>
            <person name="Hauser P.M."/>
            <person name="Pagni M."/>
        </authorList>
    </citation>
    <scope>NUCLEOTIDE SEQUENCE [LARGE SCALE GENOMIC DNA]</scope>
    <source>
        <strain evidence="14">PYCC 5710 / ATCC 11124 / CBS 356.35 / IMI 108563 / JCM 9778 / NBRC 8474</strain>
    </source>
</reference>
<dbReference type="SUPFAM" id="SSF54427">
    <property type="entry name" value="NTF2-like"/>
    <property type="match status" value="1"/>
</dbReference>
<keyword evidence="6" id="KW-0509">mRNA transport</keyword>
<dbReference type="InterPro" id="IPR040736">
    <property type="entry name" value="Mex67_RRM"/>
</dbReference>
<evidence type="ECO:0000259" key="11">
    <source>
        <dbReference type="PROSITE" id="PS50177"/>
    </source>
</evidence>
<feature type="region of interest" description="Disordered" evidence="10">
    <location>
        <begin position="1"/>
        <end position="58"/>
    </location>
</feature>
<dbReference type="InterPro" id="IPR005637">
    <property type="entry name" value="TAP_C_dom"/>
</dbReference>
<dbReference type="EMBL" id="CAHR02000070">
    <property type="protein sequence ID" value="CCG82111.1"/>
    <property type="molecule type" value="Genomic_DNA"/>
</dbReference>
<dbReference type="OrthoDB" id="25872at2759"/>
<comment type="function">
    <text evidence="8">Involved in the export of mRNA from the nucleus to the cytoplasm.</text>
</comment>
<keyword evidence="3" id="KW-0813">Transport</keyword>
<dbReference type="Pfam" id="PF22602">
    <property type="entry name" value="NXF_NTF2"/>
    <property type="match status" value="1"/>
</dbReference>
<dbReference type="InterPro" id="IPR032710">
    <property type="entry name" value="NTF2-like_dom_sf"/>
</dbReference>
<keyword evidence="7" id="KW-0539">Nucleus</keyword>
<keyword evidence="5" id="KW-0677">Repeat</keyword>
<dbReference type="SMART" id="SM00804">
    <property type="entry name" value="TAP_C"/>
    <property type="match status" value="1"/>
</dbReference>
<feature type="compositionally biased region" description="Polar residues" evidence="10">
    <location>
        <begin position="532"/>
        <end position="545"/>
    </location>
</feature>
<dbReference type="Pfam" id="PF18444">
    <property type="entry name" value="RRM_9"/>
    <property type="match status" value="1"/>
</dbReference>
<dbReference type="InterPro" id="IPR001611">
    <property type="entry name" value="Leu-rich_rpt"/>
</dbReference>
<evidence type="ECO:0000256" key="8">
    <source>
        <dbReference type="ARBA" id="ARBA00055253"/>
    </source>
</evidence>
<dbReference type="AlphaFoldDB" id="R4XCL5"/>
<dbReference type="Proteomes" id="UP000013776">
    <property type="component" value="Unassembled WGS sequence"/>
</dbReference>
<evidence type="ECO:0000256" key="6">
    <source>
        <dbReference type="ARBA" id="ARBA00022816"/>
    </source>
</evidence>
<evidence type="ECO:0000256" key="9">
    <source>
        <dbReference type="ARBA" id="ARBA00069694"/>
    </source>
</evidence>
<dbReference type="FunFam" id="1.10.8.10:FF:000018">
    <property type="entry name" value="Nuclear RNA export factor 1"/>
    <property type="match status" value="1"/>
</dbReference>
<feature type="region of interest" description="Disordered" evidence="10">
    <location>
        <begin position="135"/>
        <end position="155"/>
    </location>
</feature>
<sequence>MSSRGRSSRGRGRGGASSRSDKDGDLQMGDAVPTGPSRFNPYGSGRGRGRSIRNTGDSQSRLKSIEITFTGCKGASVSDLVAFILRKTHVKLGNARGNGDVVTASVYSPDDAKTVVKSSGLKFAGNILSIRQQEGSGDVPMNSLRPSHSATSSKDGTIDTLKQFLVTRYAAENKMLDLSRIAEDPTLSNFGIVANTTTSSKLFLALMKLLSDEKMDVVSITLEGNKLKDVSGITSLAQSFPKLRNLSLANNDISRYKDLDAWAAKSKLSELQELILTGNPVREDEMAKNREIEYRSEITKRFPSLKLLDNQPLAQGITFDIGDDPKTSENAGRVELPAAIVGGFYENETIQATAMEFLGRYFPAYDGDRSQLGPYYAENAIFSMSINVAAPRKKSGGAFTSNSWQNYIHSSRNLTRITALDARISRSNVGPPQILQALKAYPASKHDLSDANLFCVDAWSFPTSEGHVHVQICVHGEFQEKTPQTKQVTKRSFDRTFILGPAPEGQGVNGVIIKSDLFVIRAWGGHNAWRPTAQQSTTNDSTRPAQPNGAAGAARPDGISDQQYGMINQLKTATGLNTNYANMCLSQLQWDYQAALKVTQDLKSKNGLPAEAFV</sequence>
<feature type="region of interest" description="Disordered" evidence="10">
    <location>
        <begin position="529"/>
        <end position="558"/>
    </location>
</feature>
<evidence type="ECO:0000313" key="13">
    <source>
        <dbReference type="EMBL" id="CCG82111.1"/>
    </source>
</evidence>
<evidence type="ECO:0000256" key="5">
    <source>
        <dbReference type="ARBA" id="ARBA00022737"/>
    </source>
</evidence>
<dbReference type="GO" id="GO:0042272">
    <property type="term" value="C:nuclear RNA export factor complex"/>
    <property type="evidence" value="ECO:0007669"/>
    <property type="project" value="UniProtKB-ARBA"/>
</dbReference>